<keyword evidence="5" id="KW-0411">Iron-sulfur</keyword>
<dbReference type="SMART" id="SM00729">
    <property type="entry name" value="Elp3"/>
    <property type="match status" value="1"/>
</dbReference>
<organism evidence="7 8">
    <name type="scientific">Candidatus Magnetobacterium bavaricum</name>
    <dbReference type="NCBI Taxonomy" id="29290"/>
    <lineage>
        <taxon>Bacteria</taxon>
        <taxon>Pseudomonadati</taxon>
        <taxon>Nitrospirota</taxon>
        <taxon>Thermodesulfovibrionia</taxon>
        <taxon>Thermodesulfovibrionales</taxon>
        <taxon>Candidatus Magnetobacteriaceae</taxon>
        <taxon>Candidatus Magnetobacterium</taxon>
    </lineage>
</organism>
<comment type="cofactor">
    <cofactor evidence="1">
        <name>[4Fe-4S] cluster</name>
        <dbReference type="ChEBI" id="CHEBI:49883"/>
    </cofactor>
</comment>
<keyword evidence="4" id="KW-0408">Iron</keyword>
<dbReference type="Gene3D" id="3.30.750.200">
    <property type="match status" value="1"/>
</dbReference>
<dbReference type="PANTHER" id="PTHR43409">
    <property type="entry name" value="ANAEROBIC MAGNESIUM-PROTOPORPHYRIN IX MONOMETHYL ESTER CYCLASE-RELATED"/>
    <property type="match status" value="1"/>
</dbReference>
<dbReference type="InterPro" id="IPR006638">
    <property type="entry name" value="Elp3/MiaA/NifB-like_rSAM"/>
</dbReference>
<dbReference type="SFLD" id="SFLDG01123">
    <property type="entry name" value="methyltransferase_(Class_B)"/>
    <property type="match status" value="1"/>
</dbReference>
<dbReference type="Gene3D" id="3.40.50.280">
    <property type="entry name" value="Cobalamin-binding domain"/>
    <property type="match status" value="1"/>
</dbReference>
<keyword evidence="8" id="KW-1185">Reference proteome</keyword>
<dbReference type="GO" id="GO:0005829">
    <property type="term" value="C:cytosol"/>
    <property type="evidence" value="ECO:0007669"/>
    <property type="project" value="TreeGrafter"/>
</dbReference>
<dbReference type="InterPro" id="IPR006158">
    <property type="entry name" value="Cobalamin-bd"/>
</dbReference>
<dbReference type="AlphaFoldDB" id="A0A0F3GHD3"/>
<dbReference type="Pfam" id="PF04055">
    <property type="entry name" value="Radical_SAM"/>
    <property type="match status" value="1"/>
</dbReference>
<dbReference type="SFLD" id="SFLDS00029">
    <property type="entry name" value="Radical_SAM"/>
    <property type="match status" value="1"/>
</dbReference>
<dbReference type="GO" id="GO:0031419">
    <property type="term" value="F:cobalamin binding"/>
    <property type="evidence" value="ECO:0007669"/>
    <property type="project" value="InterPro"/>
</dbReference>
<dbReference type="Pfam" id="PF02310">
    <property type="entry name" value="B12-binding"/>
    <property type="match status" value="1"/>
</dbReference>
<name>A0A0F3GHD3_9BACT</name>
<evidence type="ECO:0000256" key="4">
    <source>
        <dbReference type="ARBA" id="ARBA00023004"/>
    </source>
</evidence>
<dbReference type="Proteomes" id="UP000033423">
    <property type="component" value="Unassembled WGS sequence"/>
</dbReference>
<evidence type="ECO:0000256" key="2">
    <source>
        <dbReference type="ARBA" id="ARBA00022691"/>
    </source>
</evidence>
<comment type="caution">
    <text evidence="7">The sequence shown here is derived from an EMBL/GenBank/DDBJ whole genome shotgun (WGS) entry which is preliminary data.</text>
</comment>
<dbReference type="InterPro" id="IPR034466">
    <property type="entry name" value="Methyltransferase_Class_B"/>
</dbReference>
<evidence type="ECO:0000313" key="7">
    <source>
        <dbReference type="EMBL" id="KJU81349.1"/>
    </source>
</evidence>
<gene>
    <name evidence="7" type="ORF">MBAV_006482</name>
</gene>
<evidence type="ECO:0000256" key="3">
    <source>
        <dbReference type="ARBA" id="ARBA00022723"/>
    </source>
</evidence>
<protein>
    <submittedName>
        <fullName evidence="7">Radical SAM domain-containing protein</fullName>
    </submittedName>
</protein>
<dbReference type="SUPFAM" id="SSF102114">
    <property type="entry name" value="Radical SAM enzymes"/>
    <property type="match status" value="1"/>
</dbReference>
<reference evidence="7 8" key="1">
    <citation type="submission" date="2015-02" db="EMBL/GenBank/DDBJ databases">
        <title>Single-cell genomics of uncultivated deep-branching MTB reveals a conserved set of magnetosome genes.</title>
        <authorList>
            <person name="Kolinko S."/>
            <person name="Richter M."/>
            <person name="Glockner F.O."/>
            <person name="Brachmann A."/>
            <person name="Schuler D."/>
        </authorList>
    </citation>
    <scope>NUCLEOTIDE SEQUENCE [LARGE SCALE GENOMIC DNA]</scope>
    <source>
        <strain evidence="7">TM-1</strain>
    </source>
</reference>
<proteinExistence type="predicted"/>
<dbReference type="PROSITE" id="PS51332">
    <property type="entry name" value="B12_BINDING"/>
    <property type="match status" value="1"/>
</dbReference>
<dbReference type="PANTHER" id="PTHR43409:SF16">
    <property type="entry name" value="SLR0320 PROTEIN"/>
    <property type="match status" value="1"/>
</dbReference>
<keyword evidence="3" id="KW-0479">Metal-binding</keyword>
<evidence type="ECO:0000256" key="5">
    <source>
        <dbReference type="ARBA" id="ARBA00023014"/>
    </source>
</evidence>
<dbReference type="InterPro" id="IPR058240">
    <property type="entry name" value="rSAM_sf"/>
</dbReference>
<evidence type="ECO:0000256" key="1">
    <source>
        <dbReference type="ARBA" id="ARBA00001966"/>
    </source>
</evidence>
<dbReference type="InterPro" id="IPR007197">
    <property type="entry name" value="rSAM"/>
</dbReference>
<feature type="domain" description="B12-binding" evidence="6">
    <location>
        <begin position="6"/>
        <end position="140"/>
    </location>
</feature>
<dbReference type="GO" id="GO:0046872">
    <property type="term" value="F:metal ion binding"/>
    <property type="evidence" value="ECO:0007669"/>
    <property type="project" value="UniProtKB-KW"/>
</dbReference>
<dbReference type="SFLD" id="SFLDG01082">
    <property type="entry name" value="B12-binding_domain_containing"/>
    <property type="match status" value="1"/>
</dbReference>
<evidence type="ECO:0000313" key="8">
    <source>
        <dbReference type="Proteomes" id="UP000033423"/>
    </source>
</evidence>
<evidence type="ECO:0000259" key="6">
    <source>
        <dbReference type="PROSITE" id="PS51332"/>
    </source>
</evidence>
<dbReference type="EMBL" id="LACI01002732">
    <property type="protein sequence ID" value="KJU81349.1"/>
    <property type="molecule type" value="Genomic_DNA"/>
</dbReference>
<dbReference type="GO" id="GO:0051539">
    <property type="term" value="F:4 iron, 4 sulfur cluster binding"/>
    <property type="evidence" value="ECO:0007669"/>
    <property type="project" value="UniProtKB-KW"/>
</dbReference>
<dbReference type="InterPro" id="IPR051198">
    <property type="entry name" value="BchE-like"/>
</dbReference>
<sequence length="496" mass="56179">MAKILFINPIIRQNEKPAHIPYGLSQLVALTVKDGHLVQVLDANAWRPTDQEIGDAMATDKWDVIAIGGLITTYGFIKKAIRIARRVCPSTLIVAGGGFITPIPHDIMRFLPEIDIGVIGEAYETLIEILNHVDVADSTWEEVRGIIFRNKHGETILNDHRPLKEDIDTLPFPAWDLFPVERYFKNSGLLLSEESMSAQRHIGVVASYGCPFKCKYCFHLGLSGELESTINNGKRDVTITNHRKIRHHSPEYMVSMVKHARTTYGIDFVSFLDENFSAIAKKGTWFDVFSDLWVREDLQPKCIRTDRAHHPNTCTGVHWGTSAHAAVVNNDMLVRFKSMGCAHLDYGFESFSDDILRSISKGATVKQNEDAVIMTMKAGIRPIPNQIIGFPDETFESILSNITAWNKLGIQSYPFFATPYPGSEWYFTYKDRIMEQYDGNLEDFLIDLGDATKITAVISKNFNAVELLGLRELMVARDKKRINSFAKVWSSRFNKW</sequence>
<dbReference type="GO" id="GO:0003824">
    <property type="term" value="F:catalytic activity"/>
    <property type="evidence" value="ECO:0007669"/>
    <property type="project" value="InterPro"/>
</dbReference>
<keyword evidence="2" id="KW-0949">S-adenosyl-L-methionine</keyword>
<accession>A0A0F3GHD3</accession>